<reference evidence="1 2" key="1">
    <citation type="submission" date="2017-04" db="EMBL/GenBank/DDBJ databases">
        <title>Comparative genome analysis of Subtercola boreus.</title>
        <authorList>
            <person name="Cho Y.-J."/>
            <person name="Cho A."/>
            <person name="Kim O.-S."/>
            <person name="Lee J.-I."/>
        </authorList>
    </citation>
    <scope>NUCLEOTIDE SEQUENCE [LARGE SCALE GENOMIC DNA]</scope>
    <source>
        <strain evidence="1 2">P28004</strain>
    </source>
</reference>
<dbReference type="AlphaFoldDB" id="A0A3E0WEJ4"/>
<gene>
    <name evidence="1" type="ORF">B7R25_01960</name>
</gene>
<dbReference type="SUPFAM" id="SSF158560">
    <property type="entry name" value="BH3980-like"/>
    <property type="match status" value="1"/>
</dbReference>
<organism evidence="1 2">
    <name type="scientific">Subtercola boreus</name>
    <dbReference type="NCBI Taxonomy" id="120213"/>
    <lineage>
        <taxon>Bacteria</taxon>
        <taxon>Bacillati</taxon>
        <taxon>Actinomycetota</taxon>
        <taxon>Actinomycetes</taxon>
        <taxon>Micrococcales</taxon>
        <taxon>Microbacteriaceae</taxon>
        <taxon>Subtercola</taxon>
    </lineage>
</organism>
<proteinExistence type="predicted"/>
<evidence type="ECO:0000313" key="2">
    <source>
        <dbReference type="Proteomes" id="UP000257080"/>
    </source>
</evidence>
<dbReference type="InterPro" id="IPR008316">
    <property type="entry name" value="UCP029876"/>
</dbReference>
<dbReference type="RefSeq" id="WP_116417260.1">
    <property type="nucleotide sequence ID" value="NZ_NBXC01000002.1"/>
</dbReference>
<accession>A0A3E0WEJ4</accession>
<comment type="caution">
    <text evidence="1">The sequence shown here is derived from an EMBL/GenBank/DDBJ whole genome shotgun (WGS) entry which is preliminary data.</text>
</comment>
<dbReference type="EMBL" id="NBXE01000002">
    <property type="protein sequence ID" value="RFA29752.1"/>
    <property type="molecule type" value="Genomic_DNA"/>
</dbReference>
<protein>
    <recommendedName>
        <fullName evidence="3">DUF1048 domain-containing protein</fullName>
    </recommendedName>
</protein>
<evidence type="ECO:0000313" key="1">
    <source>
        <dbReference type="EMBL" id="RFA29752.1"/>
    </source>
</evidence>
<dbReference type="Gene3D" id="1.10.1900.10">
    <property type="entry name" value="c-terminal domain of poly(a) binding protein"/>
    <property type="match status" value="1"/>
</dbReference>
<sequence>MANLIEKVTGDLGDKKRYREYRARVKKLPEGYRLAAGALERYLLNLGPSDTGSSLIAMLNDLADLLEQSAAAGTPLREVIGTDPADFADTFMDNYSGGSWIRKERQRLTTAIASAESIDAAAAV</sequence>
<dbReference type="Pfam" id="PF06304">
    <property type="entry name" value="DUF1048"/>
    <property type="match status" value="1"/>
</dbReference>
<dbReference type="OrthoDB" id="8083683at2"/>
<dbReference type="Proteomes" id="UP000257080">
    <property type="component" value="Unassembled WGS sequence"/>
</dbReference>
<name>A0A3E0WEJ4_9MICO</name>
<evidence type="ECO:0008006" key="3">
    <source>
        <dbReference type="Google" id="ProtNLM"/>
    </source>
</evidence>